<dbReference type="InterPro" id="IPR015422">
    <property type="entry name" value="PyrdxlP-dep_Trfase_small"/>
</dbReference>
<proteinExistence type="inferred from homology"/>
<evidence type="ECO:0000256" key="1">
    <source>
        <dbReference type="ARBA" id="ARBA00001933"/>
    </source>
</evidence>
<evidence type="ECO:0000313" key="9">
    <source>
        <dbReference type="EMBL" id="QZO02307.1"/>
    </source>
</evidence>
<dbReference type="Gene3D" id="3.40.640.10">
    <property type="entry name" value="Type I PLP-dependent aspartate aminotransferase-like (Major domain)"/>
    <property type="match status" value="1"/>
</dbReference>
<feature type="region of interest" description="Disordered" evidence="8">
    <location>
        <begin position="1"/>
        <end position="79"/>
    </location>
</feature>
<feature type="compositionally biased region" description="Basic residues" evidence="8">
    <location>
        <begin position="28"/>
        <end position="72"/>
    </location>
</feature>
<dbReference type="EMBL" id="CP081869">
    <property type="protein sequence ID" value="QZO02307.1"/>
    <property type="molecule type" value="Genomic_DNA"/>
</dbReference>
<keyword evidence="3" id="KW-0210">Decarboxylase</keyword>
<organism evidence="9 10">
    <name type="scientific">Chenggangzhangella methanolivorans</name>
    <dbReference type="NCBI Taxonomy" id="1437009"/>
    <lineage>
        <taxon>Bacteria</taxon>
        <taxon>Pseudomonadati</taxon>
        <taxon>Pseudomonadota</taxon>
        <taxon>Alphaproteobacteria</taxon>
        <taxon>Hyphomicrobiales</taxon>
        <taxon>Methylopilaceae</taxon>
        <taxon>Chenggangzhangella</taxon>
    </lineage>
</organism>
<evidence type="ECO:0000256" key="7">
    <source>
        <dbReference type="RuleBase" id="RU000382"/>
    </source>
</evidence>
<evidence type="ECO:0000256" key="4">
    <source>
        <dbReference type="ARBA" id="ARBA00022898"/>
    </source>
</evidence>
<reference evidence="9" key="1">
    <citation type="submission" date="2021-08" db="EMBL/GenBank/DDBJ databases">
        <authorList>
            <person name="Zhang H."/>
            <person name="Xu M."/>
            <person name="Yu Z."/>
            <person name="Yang L."/>
            <person name="Cai Y."/>
        </authorList>
    </citation>
    <scope>NUCLEOTIDE SEQUENCE</scope>
    <source>
        <strain evidence="9">CHL1</strain>
    </source>
</reference>
<evidence type="ECO:0000256" key="6">
    <source>
        <dbReference type="PIRSR" id="PIRSR602129-50"/>
    </source>
</evidence>
<gene>
    <name evidence="9" type="ORF">K6K41_08825</name>
</gene>
<dbReference type="PANTHER" id="PTHR11999:SF70">
    <property type="entry name" value="MIP05841P"/>
    <property type="match status" value="1"/>
</dbReference>
<evidence type="ECO:0000256" key="5">
    <source>
        <dbReference type="ARBA" id="ARBA00023239"/>
    </source>
</evidence>
<keyword evidence="10" id="KW-1185">Reference proteome</keyword>
<dbReference type="SUPFAM" id="SSF53383">
    <property type="entry name" value="PLP-dependent transferases"/>
    <property type="match status" value="1"/>
</dbReference>
<keyword evidence="4 6" id="KW-0663">Pyridoxal phosphate</keyword>
<evidence type="ECO:0000256" key="2">
    <source>
        <dbReference type="ARBA" id="ARBA00009533"/>
    </source>
</evidence>
<feature type="compositionally biased region" description="Basic and acidic residues" evidence="8">
    <location>
        <begin position="106"/>
        <end position="118"/>
    </location>
</feature>
<evidence type="ECO:0000256" key="8">
    <source>
        <dbReference type="SAM" id="MobiDB-lite"/>
    </source>
</evidence>
<dbReference type="GO" id="GO:0030170">
    <property type="term" value="F:pyridoxal phosphate binding"/>
    <property type="evidence" value="ECO:0007669"/>
    <property type="project" value="InterPro"/>
</dbReference>
<evidence type="ECO:0000256" key="3">
    <source>
        <dbReference type="ARBA" id="ARBA00022793"/>
    </source>
</evidence>
<feature type="compositionally biased region" description="Basic residues" evidence="8">
    <location>
        <begin position="131"/>
        <end position="140"/>
    </location>
</feature>
<dbReference type="PANTHER" id="PTHR11999">
    <property type="entry name" value="GROUP II PYRIDOXAL-5-PHOSPHATE DECARBOXYLASE"/>
    <property type="match status" value="1"/>
</dbReference>
<dbReference type="Proteomes" id="UP000825701">
    <property type="component" value="Chromosome"/>
</dbReference>
<dbReference type="AlphaFoldDB" id="A0A9E6RDD0"/>
<dbReference type="GO" id="GO:0019752">
    <property type="term" value="P:carboxylic acid metabolic process"/>
    <property type="evidence" value="ECO:0007669"/>
    <property type="project" value="InterPro"/>
</dbReference>
<protein>
    <recommendedName>
        <fullName evidence="11">Aspartate aminotransferase family protein</fullName>
    </recommendedName>
</protein>
<dbReference type="InterPro" id="IPR015424">
    <property type="entry name" value="PyrdxlP-dep_Trfase"/>
</dbReference>
<dbReference type="GO" id="GO:0016831">
    <property type="term" value="F:carboxy-lyase activity"/>
    <property type="evidence" value="ECO:0007669"/>
    <property type="project" value="UniProtKB-KW"/>
</dbReference>
<evidence type="ECO:0008006" key="11">
    <source>
        <dbReference type="Google" id="ProtNLM"/>
    </source>
</evidence>
<feature type="modified residue" description="N6-(pyridoxal phosphate)lysine" evidence="6">
    <location>
        <position position="287"/>
    </location>
</feature>
<feature type="region of interest" description="Disordered" evidence="8">
    <location>
        <begin position="95"/>
        <end position="165"/>
    </location>
</feature>
<feature type="compositionally biased region" description="Basic residues" evidence="8">
    <location>
        <begin position="1"/>
        <end position="12"/>
    </location>
</feature>
<dbReference type="InterPro" id="IPR002129">
    <property type="entry name" value="PyrdxlP-dep_de-COase"/>
</dbReference>
<sequence length="468" mass="50600">MGGSHRRWRSRRGLGAPDLPRARPCGARPRRPRLLARRNARPRPRPSRPRPPARRSARRAARRRPALWHGHRPPALLRLHPGAGLAGLLARRACGADPQSASRLGAAERGRDRDRARTDPAALRRGGLSGRLRRPVRLGRLHGEPHRARRRARQPAHGRRARPRRGLRHLRTHSSVAKSLRIAGFLSRQIRVVPTDAGRRLDVAALAGAVADDRAAGQKPFAVVASAGTTNTGAIDPLAEIAALCAREALWMHVDGAFGASALLSPAHRGLLAGIERADSIAWDAHKWLFQTYGCGMTLVRDAAVLAPSFALASDYLRDGAAEGAEPNYWDLGPELTRPARAVRLWLTFQAMGREGLGAAIAHGFALAETAERLVRAMDGWRLVSPAQMAITAFRYAPEGLAPEAADAVNASAARRLMDEGFAVVGTTRLDGRLTIRMCTINPATSEDDLKATLERLDGVAQEIAASG</sequence>
<dbReference type="Pfam" id="PF00282">
    <property type="entry name" value="Pyridoxal_deC"/>
    <property type="match status" value="1"/>
</dbReference>
<accession>A0A9E6RDD0</accession>
<dbReference type="Gene3D" id="3.90.1150.10">
    <property type="entry name" value="Aspartate Aminotransferase, domain 1"/>
    <property type="match status" value="1"/>
</dbReference>
<dbReference type="InterPro" id="IPR015421">
    <property type="entry name" value="PyrdxlP-dep_Trfase_major"/>
</dbReference>
<keyword evidence="5 7" id="KW-0456">Lyase</keyword>
<feature type="compositionally biased region" description="Basic residues" evidence="8">
    <location>
        <begin position="147"/>
        <end position="165"/>
    </location>
</feature>
<evidence type="ECO:0000313" key="10">
    <source>
        <dbReference type="Proteomes" id="UP000825701"/>
    </source>
</evidence>
<name>A0A9E6RDD0_9HYPH</name>
<dbReference type="KEGG" id="cmet:K6K41_08825"/>
<dbReference type="InterPro" id="IPR010977">
    <property type="entry name" value="Aromatic_deC"/>
</dbReference>
<comment type="cofactor">
    <cofactor evidence="1 6 7">
        <name>pyridoxal 5'-phosphate</name>
        <dbReference type="ChEBI" id="CHEBI:597326"/>
    </cofactor>
</comment>
<comment type="similarity">
    <text evidence="2 7">Belongs to the group II decarboxylase family.</text>
</comment>